<dbReference type="AlphaFoldDB" id="E6ZGW0"/>
<dbReference type="EMBL" id="FQ310507">
    <property type="protein sequence ID" value="CBN81294.1"/>
    <property type="molecule type" value="Genomic_DNA"/>
</dbReference>
<evidence type="ECO:0000313" key="1">
    <source>
        <dbReference type="EMBL" id="CBN81294.1"/>
    </source>
</evidence>
<name>E6ZGW0_DICLA</name>
<accession>E6ZGW0</accession>
<reference evidence="1" key="1">
    <citation type="journal article" date="2011" name="Comp. Biochem. Physiol. Part D Genomics Proteomics">
        <title>Analysis of single nucleotide polymorphisms in three chromosomes of European sea bass Dicentrarchus labrax.</title>
        <authorList>
            <person name="Kuhl H."/>
            <person name="Tine M."/>
            <person name="Hecht J."/>
            <person name="Knaust F."/>
            <person name="Reinhardt R."/>
        </authorList>
    </citation>
    <scope>NUCLEOTIDE SEQUENCE</scope>
</reference>
<organism evidence="1">
    <name type="scientific">Dicentrarchus labrax</name>
    <name type="common">European seabass</name>
    <name type="synonym">Morone labrax</name>
    <dbReference type="NCBI Taxonomy" id="13489"/>
    <lineage>
        <taxon>Eukaryota</taxon>
        <taxon>Metazoa</taxon>
        <taxon>Chordata</taxon>
        <taxon>Craniata</taxon>
        <taxon>Vertebrata</taxon>
        <taxon>Euteleostomi</taxon>
        <taxon>Actinopterygii</taxon>
        <taxon>Neopterygii</taxon>
        <taxon>Teleostei</taxon>
        <taxon>Neoteleostei</taxon>
        <taxon>Acanthomorphata</taxon>
        <taxon>Eupercaria</taxon>
        <taxon>Moronidae</taxon>
        <taxon>Dicentrarchus</taxon>
    </lineage>
</organism>
<reference evidence="1" key="2">
    <citation type="journal article" date="2011" name="Genomics">
        <title>Directed sequencing and annotation of three Dicentrarchus labrax L. chromosomes by applying Sanger- and pyrosequencing technologies on pooled DNA of comparatively mapped BAC clones.</title>
        <authorList>
            <person name="Kuhl H."/>
            <person name="Tine M."/>
            <person name="Beck A."/>
            <person name="Timmermann B."/>
            <person name="Kodira C."/>
            <person name="Reinhardt R."/>
        </authorList>
    </citation>
    <scope>NUCLEOTIDE SEQUENCE</scope>
</reference>
<sequence length="51" mass="5539">MLNIKPSSTEIHTHTIILGSNHSKAVVPGQDGRTASSGLLACLFLFFFFSF</sequence>
<proteinExistence type="predicted"/>
<protein>
    <submittedName>
        <fullName evidence="1">Uncharacterized protein</fullName>
    </submittedName>
</protein>
<reference evidence="1" key="3">
    <citation type="journal article" date="2011" name="Mar. Genomics">
        <title>Comparative analysis of intronless genes in teleost fish genomes: Insights into their evolution and molecular function.</title>
        <authorList>
            <person name="Tine M."/>
            <person name="Kuhl H."/>
            <person name="Beck A."/>
            <person name="Bargelloni L."/>
            <person name="Reinhardt R."/>
        </authorList>
    </citation>
    <scope>NUCLEOTIDE SEQUENCE</scope>
</reference>
<gene>
    <name evidence="1" type="ORF">DLA_Ib01360</name>
</gene>